<gene>
    <name evidence="7" type="ORF">L207DRAFT_576648</name>
</gene>
<dbReference type="PANTHER" id="PTHR24379">
    <property type="entry name" value="KRAB AND ZINC FINGER DOMAIN-CONTAINING"/>
    <property type="match status" value="1"/>
</dbReference>
<dbReference type="SMART" id="SM00355">
    <property type="entry name" value="ZnF_C2H2"/>
    <property type="match status" value="3"/>
</dbReference>
<evidence type="ECO:0000313" key="8">
    <source>
        <dbReference type="Proteomes" id="UP000235786"/>
    </source>
</evidence>
<evidence type="ECO:0000256" key="1">
    <source>
        <dbReference type="ARBA" id="ARBA00022723"/>
    </source>
</evidence>
<accession>A0A2J6SAV2</accession>
<keyword evidence="2" id="KW-0677">Repeat</keyword>
<evidence type="ECO:0000313" key="7">
    <source>
        <dbReference type="EMBL" id="PMD47885.1"/>
    </source>
</evidence>
<dbReference type="Proteomes" id="UP000235786">
    <property type="component" value="Unassembled WGS sequence"/>
</dbReference>
<dbReference type="Pfam" id="PF00096">
    <property type="entry name" value="zf-C2H2"/>
    <property type="match status" value="1"/>
</dbReference>
<keyword evidence="4" id="KW-0862">Zinc</keyword>
<name>A0A2J6SAV2_HYAVF</name>
<protein>
    <recommendedName>
        <fullName evidence="6">C2H2-type domain-containing protein</fullName>
    </recommendedName>
</protein>
<feature type="domain" description="C2H2-type" evidence="6">
    <location>
        <begin position="268"/>
        <end position="298"/>
    </location>
</feature>
<evidence type="ECO:0000256" key="2">
    <source>
        <dbReference type="ARBA" id="ARBA00022737"/>
    </source>
</evidence>
<evidence type="ECO:0000256" key="5">
    <source>
        <dbReference type="PROSITE-ProRule" id="PRU00042"/>
    </source>
</evidence>
<feature type="domain" description="C2H2-type" evidence="6">
    <location>
        <begin position="243"/>
        <end position="265"/>
    </location>
</feature>
<keyword evidence="1" id="KW-0479">Metal-binding</keyword>
<evidence type="ECO:0000256" key="3">
    <source>
        <dbReference type="ARBA" id="ARBA00022771"/>
    </source>
</evidence>
<sequence length="332" mass="36897">MADFLAISSLNSHHDDHRITHVRSSPANECSNSRETECESAFNSAHSSEWYNASADDSGVLHSTNTSWGFENGDFDFYDSSALAENPEVYHSDCWASRDFVLNTDDTLGFLAVPELIEDNPLNSTPEIGNLESVPSVSDDRHTVLDAGFGHNDNQSFYFDDYINYEFEFPTEVATMSHNPQPSLTSNESLPPTPLNLSSSSLFELLDARSSTEASPSTGSSISSKSLSPTSASKLVLSPSSSFECSMCRKTFAFKSRLESHMATHKKFMCTFEGCSRTFTELRGRTRHIKSVHESRKYKTCEGCGRDFTRKDKYDVHTRGCSGAVKRQRSSN</sequence>
<dbReference type="InterPro" id="IPR013087">
    <property type="entry name" value="Znf_C2H2_type"/>
</dbReference>
<proteinExistence type="predicted"/>
<evidence type="ECO:0000256" key="4">
    <source>
        <dbReference type="ARBA" id="ARBA00022833"/>
    </source>
</evidence>
<organism evidence="7 8">
    <name type="scientific">Hyaloscypha variabilis (strain UAMH 11265 / GT02V1 / F)</name>
    <name type="common">Meliniomyces variabilis</name>
    <dbReference type="NCBI Taxonomy" id="1149755"/>
    <lineage>
        <taxon>Eukaryota</taxon>
        <taxon>Fungi</taxon>
        <taxon>Dikarya</taxon>
        <taxon>Ascomycota</taxon>
        <taxon>Pezizomycotina</taxon>
        <taxon>Leotiomycetes</taxon>
        <taxon>Helotiales</taxon>
        <taxon>Hyaloscyphaceae</taxon>
        <taxon>Hyaloscypha</taxon>
        <taxon>Hyaloscypha variabilis</taxon>
    </lineage>
</organism>
<evidence type="ECO:0000259" key="6">
    <source>
        <dbReference type="PROSITE" id="PS50157"/>
    </source>
</evidence>
<dbReference type="AlphaFoldDB" id="A0A2J6SAV2"/>
<keyword evidence="3 5" id="KW-0863">Zinc-finger</keyword>
<dbReference type="PROSITE" id="PS00028">
    <property type="entry name" value="ZINC_FINGER_C2H2_1"/>
    <property type="match status" value="2"/>
</dbReference>
<dbReference type="OrthoDB" id="3557212at2759"/>
<dbReference type="PROSITE" id="PS50157">
    <property type="entry name" value="ZINC_FINGER_C2H2_2"/>
    <property type="match status" value="2"/>
</dbReference>
<dbReference type="GO" id="GO:0008270">
    <property type="term" value="F:zinc ion binding"/>
    <property type="evidence" value="ECO:0007669"/>
    <property type="project" value="UniProtKB-KW"/>
</dbReference>
<dbReference type="PANTHER" id="PTHR24379:SF121">
    <property type="entry name" value="C2H2-TYPE DOMAIN-CONTAINING PROTEIN"/>
    <property type="match status" value="1"/>
</dbReference>
<keyword evidence="8" id="KW-1185">Reference proteome</keyword>
<dbReference type="EMBL" id="KZ613938">
    <property type="protein sequence ID" value="PMD47885.1"/>
    <property type="molecule type" value="Genomic_DNA"/>
</dbReference>
<reference evidence="7 8" key="1">
    <citation type="submission" date="2016-04" db="EMBL/GenBank/DDBJ databases">
        <title>A degradative enzymes factory behind the ericoid mycorrhizal symbiosis.</title>
        <authorList>
            <consortium name="DOE Joint Genome Institute"/>
            <person name="Martino E."/>
            <person name="Morin E."/>
            <person name="Grelet G."/>
            <person name="Kuo A."/>
            <person name="Kohler A."/>
            <person name="Daghino S."/>
            <person name="Barry K."/>
            <person name="Choi C."/>
            <person name="Cichocki N."/>
            <person name="Clum A."/>
            <person name="Copeland A."/>
            <person name="Hainaut M."/>
            <person name="Haridas S."/>
            <person name="Labutti K."/>
            <person name="Lindquist E."/>
            <person name="Lipzen A."/>
            <person name="Khouja H.-R."/>
            <person name="Murat C."/>
            <person name="Ohm R."/>
            <person name="Olson A."/>
            <person name="Spatafora J."/>
            <person name="Veneault-Fourrey C."/>
            <person name="Henrissat B."/>
            <person name="Grigoriev I."/>
            <person name="Martin F."/>
            <person name="Perotto S."/>
        </authorList>
    </citation>
    <scope>NUCLEOTIDE SEQUENCE [LARGE SCALE GENOMIC DNA]</scope>
    <source>
        <strain evidence="7 8">F</strain>
    </source>
</reference>
<dbReference type="STRING" id="1149755.A0A2J6SAV2"/>
<dbReference type="InterPro" id="IPR036236">
    <property type="entry name" value="Znf_C2H2_sf"/>
</dbReference>
<dbReference type="Gene3D" id="3.30.160.60">
    <property type="entry name" value="Classic Zinc Finger"/>
    <property type="match status" value="2"/>
</dbReference>
<dbReference type="SUPFAM" id="SSF57667">
    <property type="entry name" value="beta-beta-alpha zinc fingers"/>
    <property type="match status" value="1"/>
</dbReference>